<organism evidence="4 5">
    <name type="scientific">Ulvibacter litoralis</name>
    <dbReference type="NCBI Taxonomy" id="227084"/>
    <lineage>
        <taxon>Bacteria</taxon>
        <taxon>Pseudomonadati</taxon>
        <taxon>Bacteroidota</taxon>
        <taxon>Flavobacteriia</taxon>
        <taxon>Flavobacteriales</taxon>
        <taxon>Flavobacteriaceae</taxon>
        <taxon>Ulvibacter</taxon>
    </lineage>
</organism>
<dbReference type="Proteomes" id="UP000199321">
    <property type="component" value="Unassembled WGS sequence"/>
</dbReference>
<dbReference type="STRING" id="227084.SAMN05421855_101966"/>
<dbReference type="GO" id="GO:0016616">
    <property type="term" value="F:oxidoreductase activity, acting on the CH-OH group of donors, NAD or NADP as acceptor"/>
    <property type="evidence" value="ECO:0007669"/>
    <property type="project" value="UniProtKB-ARBA"/>
</dbReference>
<dbReference type="Pfam" id="PF00106">
    <property type="entry name" value="adh_short"/>
    <property type="match status" value="1"/>
</dbReference>
<reference evidence="4 5" key="1">
    <citation type="submission" date="2016-10" db="EMBL/GenBank/DDBJ databases">
        <authorList>
            <person name="de Groot N.N."/>
        </authorList>
    </citation>
    <scope>NUCLEOTIDE SEQUENCE [LARGE SCALE GENOMIC DNA]</scope>
    <source>
        <strain evidence="4 5">DSM 16195</strain>
    </source>
</reference>
<evidence type="ECO:0000313" key="4">
    <source>
        <dbReference type="EMBL" id="SDE50569.1"/>
    </source>
</evidence>
<evidence type="ECO:0000256" key="3">
    <source>
        <dbReference type="RuleBase" id="RU000363"/>
    </source>
</evidence>
<dbReference type="RefSeq" id="WP_093141194.1">
    <property type="nucleotide sequence ID" value="NZ_BMWO01000001.1"/>
</dbReference>
<accession>A0A1G7DGJ7</accession>
<dbReference type="InterPro" id="IPR002347">
    <property type="entry name" value="SDR_fam"/>
</dbReference>
<dbReference type="Gene3D" id="3.40.50.720">
    <property type="entry name" value="NAD(P)-binding Rossmann-like Domain"/>
    <property type="match status" value="1"/>
</dbReference>
<dbReference type="AlphaFoldDB" id="A0A1G7DGJ7"/>
<dbReference type="FunFam" id="3.40.50.720:FF:000047">
    <property type="entry name" value="NADP-dependent L-serine/L-allo-threonine dehydrogenase"/>
    <property type="match status" value="1"/>
</dbReference>
<dbReference type="SUPFAM" id="SSF51735">
    <property type="entry name" value="NAD(P)-binding Rossmann-fold domains"/>
    <property type="match status" value="1"/>
</dbReference>
<dbReference type="PANTHER" id="PTHR42901:SF1">
    <property type="entry name" value="ALCOHOL DEHYDROGENASE"/>
    <property type="match status" value="1"/>
</dbReference>
<protein>
    <submittedName>
        <fullName evidence="4">NADP-dependent 3-hydroxy acid dehydrogenase YdfG</fullName>
    </submittedName>
</protein>
<name>A0A1G7DGJ7_9FLAO</name>
<dbReference type="InterPro" id="IPR036291">
    <property type="entry name" value="NAD(P)-bd_dom_sf"/>
</dbReference>
<dbReference type="PRINTS" id="PR00080">
    <property type="entry name" value="SDRFAMILY"/>
</dbReference>
<dbReference type="EMBL" id="FNBA01000001">
    <property type="protein sequence ID" value="SDE50569.1"/>
    <property type="molecule type" value="Genomic_DNA"/>
</dbReference>
<keyword evidence="5" id="KW-1185">Reference proteome</keyword>
<evidence type="ECO:0000313" key="5">
    <source>
        <dbReference type="Proteomes" id="UP000199321"/>
    </source>
</evidence>
<evidence type="ECO:0000256" key="1">
    <source>
        <dbReference type="ARBA" id="ARBA00006484"/>
    </source>
</evidence>
<dbReference type="PROSITE" id="PS00061">
    <property type="entry name" value="ADH_SHORT"/>
    <property type="match status" value="1"/>
</dbReference>
<sequence>MKSKIALITGATSGIGKATATLFAHHGVSLILCGRRQDRLDAIASELQKNTNVHTLTFDVRDKETVFEKIQNLPKQFSEIDILINNAGNAHGLDSIQDGNVDDWDAMLDINVKGLLYVSKAVLPIFLAKKSGHIINIGSTAGKEVYPNGNVYCASKHAVDAINQGMRIDLNGKGIKVGAINPGLVATEFSEVRFKGDTERAEKVYQGFSPLQPEDIADIIWFAVTRPPHVNIADLTVMCLAQASSTIVNKN</sequence>
<evidence type="ECO:0000256" key="2">
    <source>
        <dbReference type="ARBA" id="ARBA00023002"/>
    </source>
</evidence>
<gene>
    <name evidence="4" type="ORF">SAMN05421855_101966</name>
</gene>
<comment type="similarity">
    <text evidence="1 3">Belongs to the short-chain dehydrogenases/reductases (SDR) family.</text>
</comment>
<dbReference type="PANTHER" id="PTHR42901">
    <property type="entry name" value="ALCOHOL DEHYDROGENASE"/>
    <property type="match status" value="1"/>
</dbReference>
<dbReference type="InterPro" id="IPR020904">
    <property type="entry name" value="Sc_DH/Rdtase_CS"/>
</dbReference>
<keyword evidence="2" id="KW-0560">Oxidoreductase</keyword>
<dbReference type="OrthoDB" id="9775296at2"/>
<proteinExistence type="inferred from homology"/>
<dbReference type="PRINTS" id="PR00081">
    <property type="entry name" value="GDHRDH"/>
</dbReference>